<dbReference type="EMBL" id="BAAATR010000007">
    <property type="protein sequence ID" value="GAA2240792.1"/>
    <property type="molecule type" value="Genomic_DNA"/>
</dbReference>
<protein>
    <submittedName>
        <fullName evidence="2">MarR family transcriptional regulator</fullName>
    </submittedName>
</protein>
<dbReference type="InterPro" id="IPR036388">
    <property type="entry name" value="WH-like_DNA-bd_sf"/>
</dbReference>
<dbReference type="InterPro" id="IPR036390">
    <property type="entry name" value="WH_DNA-bd_sf"/>
</dbReference>
<organism evidence="2 3">
    <name type="scientific">Kitasatospora cystarginea</name>
    <dbReference type="NCBI Taxonomy" id="58350"/>
    <lineage>
        <taxon>Bacteria</taxon>
        <taxon>Bacillati</taxon>
        <taxon>Actinomycetota</taxon>
        <taxon>Actinomycetes</taxon>
        <taxon>Kitasatosporales</taxon>
        <taxon>Streptomycetaceae</taxon>
        <taxon>Kitasatospora</taxon>
    </lineage>
</organism>
<feature type="domain" description="HTH marR-type" evidence="1">
    <location>
        <begin position="1"/>
        <end position="128"/>
    </location>
</feature>
<dbReference type="Gene3D" id="1.10.10.10">
    <property type="entry name" value="Winged helix-like DNA-binding domain superfamily/Winged helix DNA-binding domain"/>
    <property type="match status" value="1"/>
</dbReference>
<dbReference type="PROSITE" id="PS50995">
    <property type="entry name" value="HTH_MARR_2"/>
    <property type="match status" value="1"/>
</dbReference>
<dbReference type="InterPro" id="IPR052526">
    <property type="entry name" value="HTH-type_Bedaq_tolerance"/>
</dbReference>
<comment type="caution">
    <text evidence="2">The sequence shown here is derived from an EMBL/GenBank/DDBJ whole genome shotgun (WGS) entry which is preliminary data.</text>
</comment>
<name>A0ABN3DSL8_9ACTN</name>
<dbReference type="Proteomes" id="UP001500305">
    <property type="component" value="Unassembled WGS sequence"/>
</dbReference>
<dbReference type="InterPro" id="IPR000835">
    <property type="entry name" value="HTH_MarR-typ"/>
</dbReference>
<dbReference type="Gene3D" id="1.10.287.100">
    <property type="match status" value="1"/>
</dbReference>
<dbReference type="PANTHER" id="PTHR39515">
    <property type="entry name" value="CONSERVED PROTEIN"/>
    <property type="match status" value="1"/>
</dbReference>
<evidence type="ECO:0000313" key="3">
    <source>
        <dbReference type="Proteomes" id="UP001500305"/>
    </source>
</evidence>
<evidence type="ECO:0000259" key="1">
    <source>
        <dbReference type="PROSITE" id="PS50995"/>
    </source>
</evidence>
<keyword evidence="3" id="KW-1185">Reference proteome</keyword>
<accession>A0ABN3DSL8</accession>
<proteinExistence type="predicted"/>
<dbReference type="Pfam" id="PF01047">
    <property type="entry name" value="MarR"/>
    <property type="match status" value="1"/>
</dbReference>
<gene>
    <name evidence="2" type="ORF">GCM10010430_22850</name>
</gene>
<dbReference type="SMART" id="SM00347">
    <property type="entry name" value="HTH_MARR"/>
    <property type="match status" value="1"/>
</dbReference>
<dbReference type="PANTHER" id="PTHR39515:SF2">
    <property type="entry name" value="HTH-TYPE TRANSCRIPTIONAL REGULATOR RV0880"/>
    <property type="match status" value="1"/>
</dbReference>
<sequence>MVFTRLRRRLWEVADTQDLTPSQLSALSRLSKDGPMSASELAAAERVRPQSTAATLAVLDQRGLIQRHPDPEDGRRQLVTLTELGREYVAGSRQAREEWLARALQDHCTEDERRTVIEALTLLDRLAQS</sequence>
<evidence type="ECO:0000313" key="2">
    <source>
        <dbReference type="EMBL" id="GAA2240792.1"/>
    </source>
</evidence>
<reference evidence="2 3" key="1">
    <citation type="journal article" date="2019" name="Int. J. Syst. Evol. Microbiol.">
        <title>The Global Catalogue of Microorganisms (GCM) 10K type strain sequencing project: providing services to taxonomists for standard genome sequencing and annotation.</title>
        <authorList>
            <consortium name="The Broad Institute Genomics Platform"/>
            <consortium name="The Broad Institute Genome Sequencing Center for Infectious Disease"/>
            <person name="Wu L."/>
            <person name="Ma J."/>
        </authorList>
    </citation>
    <scope>NUCLEOTIDE SEQUENCE [LARGE SCALE GENOMIC DNA]</scope>
    <source>
        <strain evidence="2 3">JCM 7356</strain>
    </source>
</reference>
<dbReference type="SUPFAM" id="SSF46785">
    <property type="entry name" value="Winged helix' DNA-binding domain"/>
    <property type="match status" value="1"/>
</dbReference>